<keyword evidence="1" id="KW-1133">Transmembrane helix</keyword>
<sequence length="188" mass="21328">MGDIKHGMTRSPEYQTWRSMKKRCISPSNARYAQYGGRGITVCERWMSFENFFEDMGPRPSPKHSLDRMDNNRGYEPGNCRWATLVEQNRNKSTNVILEYRGERRCVSEWSEITGIPHGTILSRINRGIPIEKILVPKQSCLNKNWDGKTGEQESTSSQLFPLAVLGALYLIACGIAPAYELLAGIAR</sequence>
<gene>
    <name evidence="2" type="ordered locus">Bcep1808_1155</name>
</gene>
<dbReference type="KEGG" id="bvi:Bcep1808_1155"/>
<dbReference type="Proteomes" id="UP000002287">
    <property type="component" value="Chromosome 1"/>
</dbReference>
<dbReference type="eggNOG" id="ENOG50319VU">
    <property type="taxonomic scope" value="Bacteria"/>
</dbReference>
<dbReference type="AlphaFoldDB" id="A4JD13"/>
<organism evidence="2 3">
    <name type="scientific">Burkholderia vietnamiensis (strain G4 / LMG 22486)</name>
    <name type="common">Burkholderia cepacia (strain R1808)</name>
    <dbReference type="NCBI Taxonomy" id="269482"/>
    <lineage>
        <taxon>Bacteria</taxon>
        <taxon>Pseudomonadati</taxon>
        <taxon>Pseudomonadota</taxon>
        <taxon>Betaproteobacteria</taxon>
        <taxon>Burkholderiales</taxon>
        <taxon>Burkholderiaceae</taxon>
        <taxon>Burkholderia</taxon>
        <taxon>Burkholderia cepacia complex</taxon>
    </lineage>
</organism>
<feature type="transmembrane region" description="Helical" evidence="1">
    <location>
        <begin position="160"/>
        <end position="183"/>
    </location>
</feature>
<evidence type="ECO:0000313" key="3">
    <source>
        <dbReference type="Proteomes" id="UP000002287"/>
    </source>
</evidence>
<keyword evidence="1" id="KW-0472">Membrane</keyword>
<name>A4JD13_BURVG</name>
<evidence type="ECO:0000313" key="2">
    <source>
        <dbReference type="EMBL" id="ABO54166.1"/>
    </source>
</evidence>
<evidence type="ECO:0000256" key="1">
    <source>
        <dbReference type="SAM" id="Phobius"/>
    </source>
</evidence>
<reference evidence="3" key="1">
    <citation type="submission" date="2007-03" db="EMBL/GenBank/DDBJ databases">
        <title>Complete sequence of chromosome 1 of Burkholderia vietnamiensis G4.</title>
        <authorList>
            <consortium name="US DOE Joint Genome Institute"/>
            <person name="Copeland A."/>
            <person name="Lucas S."/>
            <person name="Lapidus A."/>
            <person name="Barry K."/>
            <person name="Detter J.C."/>
            <person name="Glavina del Rio T."/>
            <person name="Hammon N."/>
            <person name="Israni S."/>
            <person name="Dalin E."/>
            <person name="Tice H."/>
            <person name="Pitluck S."/>
            <person name="Chain P."/>
            <person name="Malfatti S."/>
            <person name="Shin M."/>
            <person name="Vergez L."/>
            <person name="Schmutz J."/>
            <person name="Larimer F."/>
            <person name="Land M."/>
            <person name="Hauser L."/>
            <person name="Kyrpides N."/>
            <person name="Tiedje J."/>
            <person name="Richardson P."/>
        </authorList>
    </citation>
    <scope>NUCLEOTIDE SEQUENCE [LARGE SCALE GENOMIC DNA]</scope>
    <source>
        <strain evidence="3">G4 / LMG 22486</strain>
    </source>
</reference>
<keyword evidence="1" id="KW-0812">Transmembrane</keyword>
<proteinExistence type="predicted"/>
<dbReference type="EMBL" id="CP000614">
    <property type="protein sequence ID" value="ABO54166.1"/>
    <property type="molecule type" value="Genomic_DNA"/>
</dbReference>
<accession>A4JD13</accession>
<protein>
    <submittedName>
        <fullName evidence="2">Uncharacterized protein</fullName>
    </submittedName>
</protein>
<dbReference type="HOGENOM" id="CLU_074053_3_0_4"/>